<feature type="transmembrane region" description="Helical" evidence="1">
    <location>
        <begin position="134"/>
        <end position="153"/>
    </location>
</feature>
<organism evidence="2 3">
    <name type="scientific">Scytonema millei VB511283</name>
    <dbReference type="NCBI Taxonomy" id="1245923"/>
    <lineage>
        <taxon>Bacteria</taxon>
        <taxon>Bacillati</taxon>
        <taxon>Cyanobacteriota</taxon>
        <taxon>Cyanophyceae</taxon>
        <taxon>Nostocales</taxon>
        <taxon>Scytonemataceae</taxon>
        <taxon>Scytonema</taxon>
    </lineage>
</organism>
<keyword evidence="1" id="KW-0472">Membrane</keyword>
<keyword evidence="1" id="KW-1133">Transmembrane helix</keyword>
<proteinExistence type="predicted"/>
<keyword evidence="3" id="KW-1185">Reference proteome</keyword>
<feature type="transmembrane region" description="Helical" evidence="1">
    <location>
        <begin position="37"/>
        <end position="60"/>
    </location>
</feature>
<evidence type="ECO:0000313" key="2">
    <source>
        <dbReference type="EMBL" id="NHC35705.1"/>
    </source>
</evidence>
<sequence>MNVEAACQQQRKGFIKSSTIVLLAFATAYFARIIEALGVPAAINFLHFATVPLACGIALVKARSKNQRQLTIVQEILLGLLIFFVLMCASGLLNNAGLINVVLNYLMLTEPYLLLVAIACIPLSLTSTEKLHCWLVRFGFINLLLALSQRFVLNLHLQEGLEDNIKGVFLNQGSGHVVGASVSLTFGTYYLCIAKERPLWLRVSVFLATIVHVLVSDAKQVLAVFLVALVLLFCTKLKDITEFVKYSIGAILAVFLAVWLANNGFLAWSVDMTLEGMKLKLVGFSIISSFYHSPLNPLLGLGPGHTIGRLGGWMLRDYWDLLSPLGATQLSVSEAVWSAVGASWFGDKSSMFSPFFGWAGIWGDLGLLGLGAYFYLAFLVWYRLCSDDISRFFLLTIFVFGLIFTQIEEPGYMLFMATLIGLQWQINRLRRIS</sequence>
<feature type="transmembrane region" description="Helical" evidence="1">
    <location>
        <begin position="355"/>
        <end position="382"/>
    </location>
</feature>
<evidence type="ECO:0000256" key="1">
    <source>
        <dbReference type="SAM" id="Phobius"/>
    </source>
</evidence>
<feature type="transmembrane region" description="Helical" evidence="1">
    <location>
        <begin position="173"/>
        <end position="192"/>
    </location>
</feature>
<comment type="caution">
    <text evidence="2">The sequence shown here is derived from an EMBL/GenBank/DDBJ whole genome shotgun (WGS) entry which is preliminary data.</text>
</comment>
<feature type="transmembrane region" description="Helical" evidence="1">
    <location>
        <begin position="105"/>
        <end position="125"/>
    </location>
</feature>
<accession>A0A9X5E5G1</accession>
<dbReference type="Proteomes" id="UP000031532">
    <property type="component" value="Unassembled WGS sequence"/>
</dbReference>
<feature type="transmembrane region" description="Helical" evidence="1">
    <location>
        <begin position="14"/>
        <end position="31"/>
    </location>
</feature>
<feature type="transmembrane region" description="Helical" evidence="1">
    <location>
        <begin position="199"/>
        <end position="215"/>
    </location>
</feature>
<dbReference type="RefSeq" id="WP_039713338.1">
    <property type="nucleotide sequence ID" value="NZ_JTJC03000003.1"/>
</dbReference>
<gene>
    <name evidence="2" type="ORF">QH73_0013720</name>
</gene>
<reference evidence="2 3" key="1">
    <citation type="journal article" date="2015" name="Genome Announc.">
        <title>Draft Genome Sequence of the Terrestrial Cyanobacterium Scytonema millei VB511283, Isolated from Eastern India.</title>
        <authorList>
            <person name="Sen D."/>
            <person name="Chandrababunaidu M.M."/>
            <person name="Singh D."/>
            <person name="Sanghi N."/>
            <person name="Ghorai A."/>
            <person name="Mishra G.P."/>
            <person name="Madduluri M."/>
            <person name="Adhikary S.P."/>
            <person name="Tripathy S."/>
        </authorList>
    </citation>
    <scope>NUCLEOTIDE SEQUENCE [LARGE SCALE GENOMIC DNA]</scope>
    <source>
        <strain evidence="2 3">VB511283</strain>
    </source>
</reference>
<name>A0A9X5E5G1_9CYAN</name>
<feature type="transmembrane region" description="Helical" evidence="1">
    <location>
        <begin position="221"/>
        <end position="237"/>
    </location>
</feature>
<dbReference type="OrthoDB" id="528851at2"/>
<protein>
    <submittedName>
        <fullName evidence="2">Uncharacterized protein</fullName>
    </submittedName>
</protein>
<feature type="transmembrane region" description="Helical" evidence="1">
    <location>
        <begin position="389"/>
        <end position="405"/>
    </location>
</feature>
<dbReference type="EMBL" id="JTJC03000003">
    <property type="protein sequence ID" value="NHC35705.1"/>
    <property type="molecule type" value="Genomic_DNA"/>
</dbReference>
<evidence type="ECO:0000313" key="3">
    <source>
        <dbReference type="Proteomes" id="UP000031532"/>
    </source>
</evidence>
<keyword evidence="1" id="KW-0812">Transmembrane</keyword>
<dbReference type="AlphaFoldDB" id="A0A9X5E5G1"/>
<feature type="transmembrane region" description="Helical" evidence="1">
    <location>
        <begin position="249"/>
        <end position="270"/>
    </location>
</feature>
<feature type="transmembrane region" description="Helical" evidence="1">
    <location>
        <begin position="72"/>
        <end position="93"/>
    </location>
</feature>